<keyword evidence="2" id="KW-1185">Reference proteome</keyword>
<dbReference type="PANTHER" id="PTHR11439">
    <property type="entry name" value="GAG-POL-RELATED RETROTRANSPOSON"/>
    <property type="match status" value="1"/>
</dbReference>
<organism evidence="1 2">
    <name type="scientific">Gossypium australe</name>
    <dbReference type="NCBI Taxonomy" id="47621"/>
    <lineage>
        <taxon>Eukaryota</taxon>
        <taxon>Viridiplantae</taxon>
        <taxon>Streptophyta</taxon>
        <taxon>Embryophyta</taxon>
        <taxon>Tracheophyta</taxon>
        <taxon>Spermatophyta</taxon>
        <taxon>Magnoliopsida</taxon>
        <taxon>eudicotyledons</taxon>
        <taxon>Gunneridae</taxon>
        <taxon>Pentapetalae</taxon>
        <taxon>rosids</taxon>
        <taxon>malvids</taxon>
        <taxon>Malvales</taxon>
        <taxon>Malvaceae</taxon>
        <taxon>Malvoideae</taxon>
        <taxon>Gossypium</taxon>
    </lineage>
</organism>
<dbReference type="OrthoDB" id="998016at2759"/>
<dbReference type="CDD" id="cd09272">
    <property type="entry name" value="RNase_HI_RT_Ty1"/>
    <property type="match status" value="1"/>
</dbReference>
<accession>A0A5B6WGN2</accession>
<protein>
    <recommendedName>
        <fullName evidence="3">Copia protein</fullName>
    </recommendedName>
</protein>
<name>A0A5B6WGN2_9ROSI</name>
<evidence type="ECO:0000313" key="2">
    <source>
        <dbReference type="Proteomes" id="UP000325315"/>
    </source>
</evidence>
<dbReference type="Proteomes" id="UP000325315">
    <property type="component" value="Unassembled WGS sequence"/>
</dbReference>
<dbReference type="EMBL" id="SMMG02000003">
    <property type="protein sequence ID" value="KAA3480012.1"/>
    <property type="molecule type" value="Genomic_DNA"/>
</dbReference>
<dbReference type="AlphaFoldDB" id="A0A5B6WGN2"/>
<sequence>MDHGLLFTPSSKLGLQAYTDENWGTDVDDRRSTTRFCVFFGGNLISWSSRKQQVVSKSIAEAEYRSLAHAIVELIWLQALLKELRVNVTNNSSAIAIATNPVLHLKFEHVELDLFFFREKIIVGTLKVGHVPSQDQVADILTKPLSTIFFNKFRDQL</sequence>
<comment type="caution">
    <text evidence="1">The sequence shown here is derived from an EMBL/GenBank/DDBJ whole genome shotgun (WGS) entry which is preliminary data.</text>
</comment>
<proteinExistence type="predicted"/>
<reference evidence="2" key="1">
    <citation type="journal article" date="2019" name="Plant Biotechnol. J.">
        <title>Genome sequencing of the Australian wild diploid species Gossypium australe highlights disease resistance and delayed gland morphogenesis.</title>
        <authorList>
            <person name="Cai Y."/>
            <person name="Cai X."/>
            <person name="Wang Q."/>
            <person name="Wang P."/>
            <person name="Zhang Y."/>
            <person name="Cai C."/>
            <person name="Xu Y."/>
            <person name="Wang K."/>
            <person name="Zhou Z."/>
            <person name="Wang C."/>
            <person name="Geng S."/>
            <person name="Li B."/>
            <person name="Dong Q."/>
            <person name="Hou Y."/>
            <person name="Wang H."/>
            <person name="Ai P."/>
            <person name="Liu Z."/>
            <person name="Yi F."/>
            <person name="Sun M."/>
            <person name="An G."/>
            <person name="Cheng J."/>
            <person name="Zhang Y."/>
            <person name="Shi Q."/>
            <person name="Xie Y."/>
            <person name="Shi X."/>
            <person name="Chang Y."/>
            <person name="Huang F."/>
            <person name="Chen Y."/>
            <person name="Hong S."/>
            <person name="Mi L."/>
            <person name="Sun Q."/>
            <person name="Zhang L."/>
            <person name="Zhou B."/>
            <person name="Peng R."/>
            <person name="Zhang X."/>
            <person name="Liu F."/>
        </authorList>
    </citation>
    <scope>NUCLEOTIDE SEQUENCE [LARGE SCALE GENOMIC DNA]</scope>
    <source>
        <strain evidence="2">cv. PA1801</strain>
    </source>
</reference>
<gene>
    <name evidence="1" type="ORF">EPI10_020476</name>
</gene>
<evidence type="ECO:0000313" key="1">
    <source>
        <dbReference type="EMBL" id="KAA3480012.1"/>
    </source>
</evidence>
<dbReference type="PANTHER" id="PTHR11439:SF467">
    <property type="entry name" value="INTEGRASE CATALYTIC DOMAIN-CONTAINING PROTEIN"/>
    <property type="match status" value="1"/>
</dbReference>
<evidence type="ECO:0008006" key="3">
    <source>
        <dbReference type="Google" id="ProtNLM"/>
    </source>
</evidence>